<dbReference type="Pfam" id="PF06889">
    <property type="entry name" value="DUF1266"/>
    <property type="match status" value="1"/>
</dbReference>
<reference evidence="3" key="1">
    <citation type="journal article" date="2019" name="Int. J. Syst. Evol. Microbiol.">
        <title>The Global Catalogue of Microorganisms (GCM) 10K type strain sequencing project: providing services to taxonomists for standard genome sequencing and annotation.</title>
        <authorList>
            <consortium name="The Broad Institute Genomics Platform"/>
            <consortium name="The Broad Institute Genome Sequencing Center for Infectious Disease"/>
            <person name="Wu L."/>
            <person name="Ma J."/>
        </authorList>
    </citation>
    <scope>NUCLEOTIDE SEQUENCE [LARGE SCALE GENOMIC DNA]</scope>
    <source>
        <strain evidence="3">JCM 16014</strain>
    </source>
</reference>
<dbReference type="InterPro" id="IPR009677">
    <property type="entry name" value="DUF1266"/>
</dbReference>
<evidence type="ECO:0000313" key="3">
    <source>
        <dbReference type="Proteomes" id="UP001500751"/>
    </source>
</evidence>
<evidence type="ECO:0000313" key="2">
    <source>
        <dbReference type="EMBL" id="GAA2047141.1"/>
    </source>
</evidence>
<gene>
    <name evidence="2" type="ORF">GCM10009839_60070</name>
</gene>
<keyword evidence="3" id="KW-1185">Reference proteome</keyword>
<protein>
    <submittedName>
        <fullName evidence="2">DUF1266 domain-containing protein</fullName>
    </submittedName>
</protein>
<comment type="caution">
    <text evidence="2">The sequence shown here is derived from an EMBL/GenBank/DDBJ whole genome shotgun (WGS) entry which is preliminary data.</text>
</comment>
<dbReference type="EMBL" id="BAAAQN010000042">
    <property type="protein sequence ID" value="GAA2047141.1"/>
    <property type="molecule type" value="Genomic_DNA"/>
</dbReference>
<proteinExistence type="predicted"/>
<name>A0ABP5GIE7_9ACTN</name>
<evidence type="ECO:0000259" key="1">
    <source>
        <dbReference type="Pfam" id="PF06889"/>
    </source>
</evidence>
<sequence length="424" mass="47994">MGEHNVTSDNWAAPSVEDGALLDAQRADDLDAYLAVLARLDVFVPRREDQDSKFSVRKSVVKLNQLTPYGQLNNAIRGTSKSPLTVSMEYSTTRLGLRLVLPVHTRALVPDERPEGVFYHQYMFPGWVQDLARQRKTMQLVINPGTPLEREINVGKAARWLRRNPQAAMGRWADLRQRVRTVFNEPYQGELARSLACGAHLALYNAVPWNTMGKPYLDYHSERETLQEWWGVEGPVQWQNQVDALLDTENPRPVDLVLGIRTSRNAGTHPTGDLTTDTAQLTEAITSWCRDRDTPQELWQELTDIAQWVTRCEMWMRRDGILPPGATVATQGGWDWGRCVNMARWGLASGYCDRTAAEQIVRYAGSLCARAYSEWSELSAAYVLGRVVKMGRQGNPEQTYNESLGLHRTLMSDPGSPWVNLKLR</sequence>
<accession>A0ABP5GIE7</accession>
<organism evidence="2 3">
    <name type="scientific">Catenulispora yoronensis</name>
    <dbReference type="NCBI Taxonomy" id="450799"/>
    <lineage>
        <taxon>Bacteria</taxon>
        <taxon>Bacillati</taxon>
        <taxon>Actinomycetota</taxon>
        <taxon>Actinomycetes</taxon>
        <taxon>Catenulisporales</taxon>
        <taxon>Catenulisporaceae</taxon>
        <taxon>Catenulispora</taxon>
    </lineage>
</organism>
<feature type="domain" description="DUF1266" evidence="1">
    <location>
        <begin position="226"/>
        <end position="422"/>
    </location>
</feature>
<dbReference type="Proteomes" id="UP001500751">
    <property type="component" value="Unassembled WGS sequence"/>
</dbReference>